<dbReference type="RefSeq" id="WP_125025529.1">
    <property type="nucleotide sequence ID" value="NZ_CP034159.1"/>
</dbReference>
<proteinExistence type="predicted"/>
<evidence type="ECO:0000256" key="1">
    <source>
        <dbReference type="PIRSR" id="PIRSR038925-1"/>
    </source>
</evidence>
<keyword evidence="1" id="KW-0067">ATP-binding</keyword>
<protein>
    <submittedName>
        <fullName evidence="5">Fic family protein</fullName>
    </submittedName>
</protein>
<feature type="binding site" evidence="1">
    <location>
        <position position="213"/>
    </location>
    <ligand>
        <name>ATP</name>
        <dbReference type="ChEBI" id="CHEBI:30616"/>
    </ligand>
</feature>
<feature type="binding site" evidence="3">
    <location>
        <begin position="255"/>
        <end position="256"/>
    </location>
    <ligand>
        <name>ATP</name>
        <dbReference type="ChEBI" id="CHEBI:30616"/>
    </ligand>
</feature>
<evidence type="ECO:0000256" key="3">
    <source>
        <dbReference type="PIRSR" id="PIRSR640198-2"/>
    </source>
</evidence>
<evidence type="ECO:0000256" key="2">
    <source>
        <dbReference type="PIRSR" id="PIRSR640198-1"/>
    </source>
</evidence>
<gene>
    <name evidence="5" type="ORF">EIB73_12155</name>
</gene>
<feature type="binding site" evidence="1">
    <location>
        <position position="255"/>
    </location>
    <ligand>
        <name>ATP</name>
        <dbReference type="ChEBI" id="CHEBI:30616"/>
    </ligand>
</feature>
<keyword evidence="1" id="KW-0547">Nucleotide-binding</keyword>
<dbReference type="InterPro" id="IPR026287">
    <property type="entry name" value="SoFic-like"/>
</dbReference>
<dbReference type="PANTHER" id="PTHR13504">
    <property type="entry name" value="FIDO DOMAIN-CONTAINING PROTEIN DDB_G0283145"/>
    <property type="match status" value="1"/>
</dbReference>
<dbReference type="SUPFAM" id="SSF140931">
    <property type="entry name" value="Fic-like"/>
    <property type="match status" value="1"/>
</dbReference>
<accession>A0A3G8XL22</accession>
<feature type="domain" description="Fido" evidence="4">
    <location>
        <begin position="127"/>
        <end position="277"/>
    </location>
</feature>
<dbReference type="Pfam" id="PF13784">
    <property type="entry name" value="Fic_N"/>
    <property type="match status" value="1"/>
</dbReference>
<dbReference type="Pfam" id="PF02661">
    <property type="entry name" value="Fic"/>
    <property type="match status" value="1"/>
</dbReference>
<dbReference type="PIRSF" id="PIRSF038925">
    <property type="entry name" value="AMP-prot_trans"/>
    <property type="match status" value="1"/>
</dbReference>
<dbReference type="InterPro" id="IPR040198">
    <property type="entry name" value="Fido_containing"/>
</dbReference>
<dbReference type="KEGG" id="ccas:EIB73_12155"/>
<dbReference type="AlphaFoldDB" id="A0A3G8XL22"/>
<evidence type="ECO:0000313" key="6">
    <source>
        <dbReference type="Proteomes" id="UP000270185"/>
    </source>
</evidence>
<feature type="active site" evidence="2">
    <location>
        <position position="213"/>
    </location>
</feature>
<feature type="binding site" evidence="1">
    <location>
        <position position="81"/>
    </location>
    <ligand>
        <name>ATP</name>
        <dbReference type="ChEBI" id="CHEBI:30616"/>
    </ligand>
</feature>
<dbReference type="PANTHER" id="PTHR13504:SF38">
    <property type="entry name" value="FIDO DOMAIN-CONTAINING PROTEIN"/>
    <property type="match status" value="1"/>
</dbReference>
<reference evidence="6" key="1">
    <citation type="submission" date="2018-11" db="EMBL/GenBank/DDBJ databases">
        <title>Proposal to divide the Flavobacteriaceae and reorganize its genera based on Amino Acid Identity values calculated from whole genome sequences.</title>
        <authorList>
            <person name="Nicholson A.C."/>
            <person name="Gulvik C.A."/>
            <person name="Whitney A.M."/>
            <person name="Humrighouse B.W."/>
            <person name="Bell M."/>
            <person name="Holmes B."/>
            <person name="Steigerwalt A.G."/>
            <person name="Villarma A."/>
            <person name="Sheth M."/>
            <person name="Batra D."/>
            <person name="Pryor J."/>
            <person name="Bernardet J.-F."/>
            <person name="Hugo C."/>
            <person name="Kampfer P."/>
            <person name="Newman J.D."/>
            <person name="McQuiston J.R."/>
        </authorList>
    </citation>
    <scope>NUCLEOTIDE SEQUENCE [LARGE SCALE GENOMIC DNA]</scope>
    <source>
        <strain evidence="6">G0081</strain>
    </source>
</reference>
<dbReference type="InterPro" id="IPR003812">
    <property type="entry name" value="Fido"/>
</dbReference>
<sequence length="378" mass="43184">MIQIEKYIAGRRTKHPTGYTFFKPEKINDQWKWEDQTINTLLEKAAIKLGELNSFSKLVPNIDLFIQLHVTKEAVVSSRIEGTQTGMDEALLDIEEISPERKDDWYEVRNYVKALNQAIVELETLPISSRLIKKTHEVLLDSVRGENKLPGEFRSSQNWIGGNSLIDAVFIPPSHDLVNELMGDLENFLHNDHINVPALIRIGIAHYQFETIHPFLDGNGRIGRLLITLFLVDQNILSKPLLYLSAFFEKNKSLYYDNLTHVRTKNDILQWLKYFLVGVAETAENATQTLSNILELKAGIENKIASDFGKKGMNANLLLQYLFIKPVIHVKQVQEHLGISYKAANQLVSDFVEADILKEVTGNSRNRVFSFTGYIKLF</sequence>
<feature type="binding site" evidence="3">
    <location>
        <begin position="217"/>
        <end position="224"/>
    </location>
    <ligand>
        <name>ATP</name>
        <dbReference type="ChEBI" id="CHEBI:30616"/>
    </ligand>
</feature>
<organism evidence="5 6">
    <name type="scientific">Kaistella carnis</name>
    <dbReference type="NCBI Taxonomy" id="1241979"/>
    <lineage>
        <taxon>Bacteria</taxon>
        <taxon>Pseudomonadati</taxon>
        <taxon>Bacteroidota</taxon>
        <taxon>Flavobacteriia</taxon>
        <taxon>Flavobacteriales</taxon>
        <taxon>Weeksellaceae</taxon>
        <taxon>Chryseobacterium group</taxon>
        <taxon>Kaistella</taxon>
    </lineage>
</organism>
<evidence type="ECO:0000259" key="4">
    <source>
        <dbReference type="PROSITE" id="PS51459"/>
    </source>
</evidence>
<dbReference type="InterPro" id="IPR025758">
    <property type="entry name" value="Fic/DOC_N"/>
</dbReference>
<dbReference type="PROSITE" id="PS51459">
    <property type="entry name" value="FIDO"/>
    <property type="match status" value="1"/>
</dbReference>
<evidence type="ECO:0000313" key="5">
    <source>
        <dbReference type="EMBL" id="AZI33892.1"/>
    </source>
</evidence>
<dbReference type="InterPro" id="IPR036597">
    <property type="entry name" value="Fido-like_dom_sf"/>
</dbReference>
<keyword evidence="6" id="KW-1185">Reference proteome</keyword>
<dbReference type="Gene3D" id="1.10.3290.10">
    <property type="entry name" value="Fido-like domain"/>
    <property type="match status" value="1"/>
</dbReference>
<dbReference type="Proteomes" id="UP000270185">
    <property type="component" value="Chromosome"/>
</dbReference>
<dbReference type="OrthoDB" id="9814400at2"/>
<dbReference type="EMBL" id="CP034159">
    <property type="protein sequence ID" value="AZI33892.1"/>
    <property type="molecule type" value="Genomic_DNA"/>
</dbReference>
<feature type="binding site" evidence="1">
    <location>
        <begin position="218"/>
        <end position="224"/>
    </location>
    <ligand>
        <name>ATP</name>
        <dbReference type="ChEBI" id="CHEBI:30616"/>
    </ligand>
</feature>
<dbReference type="GO" id="GO:0005524">
    <property type="term" value="F:ATP binding"/>
    <property type="evidence" value="ECO:0007669"/>
    <property type="project" value="UniProtKB-KW"/>
</dbReference>
<name>A0A3G8XL22_9FLAO</name>